<reference evidence="4 5" key="1">
    <citation type="submission" date="2021-02" db="EMBL/GenBank/DDBJ databases">
        <title>Plant Genome Project.</title>
        <authorList>
            <person name="Zhang R.-G."/>
        </authorList>
    </citation>
    <scope>NUCLEOTIDE SEQUENCE [LARGE SCALE GENOMIC DNA]</scope>
    <source>
        <tissue evidence="4">Leaves</tissue>
    </source>
</reference>
<dbReference type="EMBL" id="JAFEMO010000006">
    <property type="protein sequence ID" value="KAH7568910.1"/>
    <property type="molecule type" value="Genomic_DNA"/>
</dbReference>
<feature type="chain" id="PRO_5045868201" evidence="3">
    <location>
        <begin position="23"/>
        <end position="235"/>
    </location>
</feature>
<proteinExistence type="predicted"/>
<dbReference type="PRINTS" id="PR01217">
    <property type="entry name" value="PRICHEXTENSN"/>
</dbReference>
<dbReference type="Proteomes" id="UP000827721">
    <property type="component" value="Unassembled WGS sequence"/>
</dbReference>
<protein>
    <submittedName>
        <fullName evidence="4">Uncharacterized protein</fullName>
    </submittedName>
</protein>
<dbReference type="Pfam" id="PF01190">
    <property type="entry name" value="Pollen_Ole_e_1"/>
    <property type="match status" value="1"/>
</dbReference>
<accession>A0ABQ8HX20</accession>
<keyword evidence="5" id="KW-1185">Reference proteome</keyword>
<organism evidence="4 5">
    <name type="scientific">Xanthoceras sorbifolium</name>
    <dbReference type="NCBI Taxonomy" id="99658"/>
    <lineage>
        <taxon>Eukaryota</taxon>
        <taxon>Viridiplantae</taxon>
        <taxon>Streptophyta</taxon>
        <taxon>Embryophyta</taxon>
        <taxon>Tracheophyta</taxon>
        <taxon>Spermatophyta</taxon>
        <taxon>Magnoliopsida</taxon>
        <taxon>eudicotyledons</taxon>
        <taxon>Gunneridae</taxon>
        <taxon>Pentapetalae</taxon>
        <taxon>rosids</taxon>
        <taxon>malvids</taxon>
        <taxon>Sapindales</taxon>
        <taxon>Sapindaceae</taxon>
        <taxon>Xanthoceroideae</taxon>
        <taxon>Xanthoceras</taxon>
    </lineage>
</organism>
<evidence type="ECO:0000256" key="1">
    <source>
        <dbReference type="ARBA" id="ARBA00022729"/>
    </source>
</evidence>
<feature type="signal peptide" evidence="3">
    <location>
        <begin position="1"/>
        <end position="22"/>
    </location>
</feature>
<feature type="compositionally biased region" description="Pro residues" evidence="2">
    <location>
        <begin position="30"/>
        <end position="91"/>
    </location>
</feature>
<comment type="caution">
    <text evidence="4">The sequence shown here is derived from an EMBL/GenBank/DDBJ whole genome shotgun (WGS) entry which is preliminary data.</text>
</comment>
<evidence type="ECO:0000256" key="2">
    <source>
        <dbReference type="SAM" id="MobiDB-lite"/>
    </source>
</evidence>
<evidence type="ECO:0000256" key="3">
    <source>
        <dbReference type="SAM" id="SignalP"/>
    </source>
</evidence>
<name>A0ABQ8HX20_9ROSI</name>
<feature type="region of interest" description="Disordered" evidence="2">
    <location>
        <begin position="29"/>
        <end position="91"/>
    </location>
</feature>
<keyword evidence="1 3" id="KW-0732">Signal</keyword>
<dbReference type="PANTHER" id="PTHR33470">
    <property type="entry name" value="OS01G0164075 PROTEIN"/>
    <property type="match status" value="1"/>
</dbReference>
<evidence type="ECO:0000313" key="4">
    <source>
        <dbReference type="EMBL" id="KAH7568910.1"/>
    </source>
</evidence>
<gene>
    <name evidence="4" type="ORF">JRO89_XS06G0071200</name>
</gene>
<sequence length="235" mass="25012">MAKTLLLLQLSLLLVTCFTVFAEDENVAPAHPPTSHPPPAHPPTSHPPPAHPPTSHTPPAHPPTSHTPPAHPPTSHPPPAHPPVLPPHMPPTYPPKPSYPFARKLVAVQGVVFLKSCKYAGNNTLSEATPLAGAIVKLQCNNTAKPLTAQAQTDKNGYFLLLAPKTITNYAVHKCKASLVPSSKLPMCKQPSDLHGGVSGAILNVDKKKPLVSVNKVEYALFTVGPFAFEPKCPH</sequence>
<evidence type="ECO:0000313" key="5">
    <source>
        <dbReference type="Proteomes" id="UP000827721"/>
    </source>
</evidence>
<dbReference type="PANTHER" id="PTHR33470:SF22">
    <property type="entry name" value="POLLEN OLE E 1 ALLERGEN AND EXTENSIN FAMILY PROTEIN"/>
    <property type="match status" value="1"/>
</dbReference>